<organism evidence="1 2">
    <name type="scientific">Billgrantia campisalis</name>
    <dbReference type="NCBI Taxonomy" id="74661"/>
    <lineage>
        <taxon>Bacteria</taxon>
        <taxon>Pseudomonadati</taxon>
        <taxon>Pseudomonadota</taxon>
        <taxon>Gammaproteobacteria</taxon>
        <taxon>Oceanospirillales</taxon>
        <taxon>Halomonadaceae</taxon>
        <taxon>Billgrantia</taxon>
    </lineage>
</organism>
<proteinExistence type="predicted"/>
<sequence length="293" mass="31213">MNAPAANSRFSADWLAQREALDARSRSQRLTGLAAEWLAARPAPFGLVDLGSGTGSNPRFLAPRLPGPQRWRLVDHDAALLARARRSRLHDAAGRRVAMEIRCRSLAPFDATLLEGASLITASALFDLVSRPWCEALIDAAARRGQALLVALSVDGDWAFLDAQGQRCDDDADAEVRTLFQAHQHRDKGLGAALGGEAPALLAELMVAAGYRVASAATPWHLAAGGETACTLGLTLVEGWAAAALEQAPSQRAWLTSWRQRRCAELAAGECGISVGHRDLFAWPGRDGVGGRA</sequence>
<gene>
    <name evidence="1" type="ORF">HOP52_07095</name>
</gene>
<accession>A0ABS9P6W4</accession>
<comment type="caution">
    <text evidence="1">The sequence shown here is derived from an EMBL/GenBank/DDBJ whole genome shotgun (WGS) entry which is preliminary data.</text>
</comment>
<keyword evidence="1" id="KW-0489">Methyltransferase</keyword>
<dbReference type="InterPro" id="IPR029063">
    <property type="entry name" value="SAM-dependent_MTases_sf"/>
</dbReference>
<dbReference type="Gene3D" id="3.40.50.150">
    <property type="entry name" value="Vaccinia Virus protein VP39"/>
    <property type="match status" value="1"/>
</dbReference>
<reference evidence="1 2" key="1">
    <citation type="submission" date="2020-05" db="EMBL/GenBank/DDBJ databases">
        <title>Comparative genomic analysis of denitrifying bacteria from Halomonas genus.</title>
        <authorList>
            <person name="Wang L."/>
            <person name="Shao Z."/>
        </authorList>
    </citation>
    <scope>NUCLEOTIDE SEQUENCE [LARGE SCALE GENOMIC DNA]</scope>
    <source>
        <strain evidence="1 2">A4</strain>
    </source>
</reference>
<dbReference type="RefSeq" id="WP_238976662.1">
    <property type="nucleotide sequence ID" value="NZ_JABFUC010000004.1"/>
</dbReference>
<dbReference type="Proteomes" id="UP000814385">
    <property type="component" value="Unassembled WGS sequence"/>
</dbReference>
<evidence type="ECO:0000313" key="2">
    <source>
        <dbReference type="Proteomes" id="UP000814385"/>
    </source>
</evidence>
<keyword evidence="1" id="KW-0808">Transferase</keyword>
<dbReference type="SUPFAM" id="SSF53335">
    <property type="entry name" value="S-adenosyl-L-methionine-dependent methyltransferases"/>
    <property type="match status" value="1"/>
</dbReference>
<name>A0ABS9P6W4_9GAMM</name>
<protein>
    <submittedName>
        <fullName evidence="1">Class I SAM-dependent methyltransferase</fullName>
    </submittedName>
</protein>
<dbReference type="GO" id="GO:0008168">
    <property type="term" value="F:methyltransferase activity"/>
    <property type="evidence" value="ECO:0007669"/>
    <property type="project" value="UniProtKB-KW"/>
</dbReference>
<dbReference type="EMBL" id="JABFUC010000004">
    <property type="protein sequence ID" value="MCG6657529.1"/>
    <property type="molecule type" value="Genomic_DNA"/>
</dbReference>
<dbReference type="GO" id="GO:0032259">
    <property type="term" value="P:methylation"/>
    <property type="evidence" value="ECO:0007669"/>
    <property type="project" value="UniProtKB-KW"/>
</dbReference>
<evidence type="ECO:0000313" key="1">
    <source>
        <dbReference type="EMBL" id="MCG6657529.1"/>
    </source>
</evidence>
<keyword evidence="2" id="KW-1185">Reference proteome</keyword>